<name>A0A4S3KHW1_9GAMM</name>
<evidence type="ECO:0000313" key="2">
    <source>
        <dbReference type="EMBL" id="THD08317.1"/>
    </source>
</evidence>
<evidence type="ECO:0000256" key="1">
    <source>
        <dbReference type="SAM" id="MobiDB-lite"/>
    </source>
</evidence>
<comment type="caution">
    <text evidence="2">The sequence shown here is derived from an EMBL/GenBank/DDBJ whole genome shotgun (WGS) entry which is preliminary data.</text>
</comment>
<sequence length="63" mass="7160">MRGVLASAPHTARAAVSEPDPVPRPRFNRRFDLRAMLPRLARAMMLCKPHPEPVLRMASNFHD</sequence>
<protein>
    <submittedName>
        <fullName evidence="2">Uncharacterized protein</fullName>
    </submittedName>
</protein>
<dbReference type="EMBL" id="MWQO01000050">
    <property type="protein sequence ID" value="THD08317.1"/>
    <property type="molecule type" value="Genomic_DNA"/>
</dbReference>
<proteinExistence type="predicted"/>
<feature type="region of interest" description="Disordered" evidence="1">
    <location>
        <begin position="1"/>
        <end position="26"/>
    </location>
</feature>
<organism evidence="2 3">
    <name type="scientific">Metallibacterium scheffleri</name>
    <dbReference type="NCBI Taxonomy" id="993689"/>
    <lineage>
        <taxon>Bacteria</taxon>
        <taxon>Pseudomonadati</taxon>
        <taxon>Pseudomonadota</taxon>
        <taxon>Gammaproteobacteria</taxon>
        <taxon>Lysobacterales</taxon>
        <taxon>Rhodanobacteraceae</taxon>
        <taxon>Metallibacterium</taxon>
    </lineage>
</organism>
<reference evidence="2 3" key="1">
    <citation type="submission" date="2017-02" db="EMBL/GenBank/DDBJ databases">
        <title>Whole genome sequencing of Metallibacterium scheffleri DSM 24874 (T).</title>
        <authorList>
            <person name="Kumar S."/>
            <person name="Patil P."/>
            <person name="Patil P.B."/>
        </authorList>
    </citation>
    <scope>NUCLEOTIDE SEQUENCE [LARGE SCALE GENOMIC DNA]</scope>
    <source>
        <strain evidence="2 3">DSM 24874</strain>
    </source>
</reference>
<dbReference type="AlphaFoldDB" id="A0A4S3KHW1"/>
<accession>A0A4S3KHW1</accession>
<keyword evidence="3" id="KW-1185">Reference proteome</keyword>
<gene>
    <name evidence="2" type="ORF">B1806_13100</name>
</gene>
<evidence type="ECO:0000313" key="3">
    <source>
        <dbReference type="Proteomes" id="UP000307749"/>
    </source>
</evidence>
<dbReference type="Proteomes" id="UP000307749">
    <property type="component" value="Unassembled WGS sequence"/>
</dbReference>